<evidence type="ECO:0000313" key="1">
    <source>
        <dbReference type="EMBL" id="KRG18446.1"/>
    </source>
</evidence>
<dbReference type="RefSeq" id="WP_075067568.1">
    <property type="nucleotide sequence ID" value="NZ_LKAJ02000001.1"/>
</dbReference>
<protein>
    <recommendedName>
        <fullName evidence="4">Ankyrin repeats (3 copies)</fullName>
    </recommendedName>
</protein>
<evidence type="ECO:0008006" key="4">
    <source>
        <dbReference type="Google" id="ProtNLM"/>
    </source>
</evidence>
<dbReference type="EMBL" id="LKAJ01000020">
    <property type="protein sequence ID" value="KRG18446.1"/>
    <property type="molecule type" value="Genomic_DNA"/>
</dbReference>
<organism evidence="1">
    <name type="scientific">Candidatus Berkiella aquae</name>
    <dbReference type="NCBI Taxonomy" id="295108"/>
    <lineage>
        <taxon>Bacteria</taxon>
        <taxon>Pseudomonadati</taxon>
        <taxon>Pseudomonadota</taxon>
        <taxon>Gammaproteobacteria</taxon>
        <taxon>Candidatus Berkiellales</taxon>
        <taxon>Candidatus Berkiellaceae</taxon>
        <taxon>Candidatus Berkiella</taxon>
    </lineage>
</organism>
<name>A0A0Q9YNU8_9GAMM</name>
<keyword evidence="3" id="KW-1185">Reference proteome</keyword>
<evidence type="ECO:0000313" key="2">
    <source>
        <dbReference type="EMBL" id="MCS5709890.1"/>
    </source>
</evidence>
<reference evidence="2" key="2">
    <citation type="journal article" date="2016" name="Genome Announc.">
        <title>Draft Genome Sequences of Two Novel Amoeba-Resistant Intranuclear Bacteria, 'Candidatus Berkiella cookevillensis' and 'Candidatus Berkiella aquae'.</title>
        <authorList>
            <person name="Mehari Y.T."/>
            <person name="Arivett B.A."/>
            <person name="Farone A.L."/>
            <person name="Gunderson J.H."/>
            <person name="Farone M.B."/>
        </authorList>
    </citation>
    <scope>NUCLEOTIDE SEQUENCE</scope>
    <source>
        <strain evidence="2">HT99</strain>
    </source>
</reference>
<gene>
    <name evidence="2" type="ORF">HT99x_000470</name>
    <name evidence="1" type="ORF">HT99x_02977</name>
</gene>
<dbReference type="EMBL" id="LKAJ02000001">
    <property type="protein sequence ID" value="MCS5709890.1"/>
    <property type="molecule type" value="Genomic_DNA"/>
</dbReference>
<reference evidence="1" key="1">
    <citation type="submission" date="2015-09" db="EMBL/GenBank/DDBJ databases">
        <title>Draft Genome Sequences of Two Novel Amoeba-resistant Intranuclear Bacteria, Candidatus Berkiella cookevillensis and Candidatus Berkiella aquae.</title>
        <authorList>
            <person name="Mehari Y.T."/>
            <person name="Arivett B.A."/>
            <person name="Farone A.L."/>
            <person name="Gunderson J.H."/>
            <person name="Farone M.B."/>
        </authorList>
    </citation>
    <scope>NUCLEOTIDE SEQUENCE [LARGE SCALE GENOMIC DNA]</scope>
    <source>
        <strain evidence="1">HT99</strain>
    </source>
</reference>
<accession>A0A0Q9YNU8</accession>
<evidence type="ECO:0000313" key="3">
    <source>
        <dbReference type="Proteomes" id="UP000051497"/>
    </source>
</evidence>
<sequence length="67" mass="7483">MLETTTCDSPELLFLLIEKTLLNDFPHDLRGIFLLELAAEKGHLSVVQAILTPDFIEDNIKSIITAT</sequence>
<dbReference type="Proteomes" id="UP000051497">
    <property type="component" value="Unassembled WGS sequence"/>
</dbReference>
<dbReference type="AlphaFoldDB" id="A0A0Q9YNU8"/>
<proteinExistence type="predicted"/>
<comment type="caution">
    <text evidence="1">The sequence shown here is derived from an EMBL/GenBank/DDBJ whole genome shotgun (WGS) entry which is preliminary data.</text>
</comment>
<reference evidence="2" key="3">
    <citation type="submission" date="2021-06" db="EMBL/GenBank/DDBJ databases">
        <title>Genomic Description and Analysis of Intracellular Bacteria, Candidatus Berkiella cookevillensis and Candidatus Berkiella aquae.</title>
        <authorList>
            <person name="Kidane D.T."/>
            <person name="Mehari Y.T."/>
            <person name="Rice F.C."/>
            <person name="Arivett B.A."/>
            <person name="Farone A.L."/>
            <person name="Berk S.G."/>
            <person name="Farone M.B."/>
        </authorList>
    </citation>
    <scope>NUCLEOTIDE SEQUENCE</scope>
    <source>
        <strain evidence="2">HT99</strain>
    </source>
</reference>